<evidence type="ECO:0000313" key="13">
    <source>
        <dbReference type="Proteomes" id="UP000053097"/>
    </source>
</evidence>
<accession>A0A026WCU6</accession>
<dbReference type="GO" id="GO:0005960">
    <property type="term" value="C:glycine cleavage complex"/>
    <property type="evidence" value="ECO:0007669"/>
    <property type="project" value="TreeGrafter"/>
</dbReference>
<dbReference type="InterPro" id="IPR020581">
    <property type="entry name" value="GDC_P"/>
</dbReference>
<dbReference type="SUPFAM" id="SSF53383">
    <property type="entry name" value="PLP-dependent transferases"/>
    <property type="match status" value="2"/>
</dbReference>
<evidence type="ECO:0000256" key="7">
    <source>
        <dbReference type="PIRSR" id="PIRSR603437-50"/>
    </source>
</evidence>
<dbReference type="GO" id="GO:0016594">
    <property type="term" value="F:glycine binding"/>
    <property type="evidence" value="ECO:0007669"/>
    <property type="project" value="TreeGrafter"/>
</dbReference>
<dbReference type="STRING" id="2015173.A0A026WCU6"/>
<sequence>MQYILNAAKCSRLLSKRGIVARHVRGLQSSNLRKQNFEKLFPRHEEFQKRHIGPREHEQMEMLRTIGFKSLDELTEAAVPAKILHKGDLNLNEPLTEYDLMKQITKISEKNDIWRSYIGMGYHNCCVPHTIMRNIFENPGWTTQYTPYQPEIAQGRLEGLLNYQTMICDFTGMEVANASLLDEGTAAAEALALTHRHNKRKKLFLSDQVHPQTISVIATRAASLGLKLEVGDVFKVDTSAKDIAGILVQYPDTTGSIHDFDDIVARAHSDGTLVCAATDLLALAVLQPPSEFDVDICVGTSQRFGVPLGYGGPHAGFFACRQKLVRLMPGRMIGVTRDSSGQEAYRLALQTREQHIRRDKATSNICTAQALLANMSAMYAVYHGPQGIREIASRVHNLTLSLARGLELTGNSINNIYFFDTIKVSPKISVQTIKENATKAKVNLRYYSDDTVGISLDETTTIEDVNDLYKIFSADTTVEEVVKDESFLTRSLDKSDFFHRTVPYLQHPVFNSHHSETRIVRYMKSLENKDVSLVHSMIPLGSCTMKLNSTTEMMPCSLQGFTDVHPFAPLEQAQGYQRLFAELERDLCAITGYDGISFQPNSGAQGEYAGLRAIQCYHESKNDKHRQVCLIPISAHGTNPASAQMAGMRVEPIFVRKDGSIDMAHLKEMVDKYRKTLSCLMITYPSTNGVFEETIGDICDMIHDAGGQVYLDGANMNAQVGLCRPGDYGSDVSHLNLHKTFCIPHGGGGPGMGPIGVKRHLIPFLPNHPVISCTDNGKGDVKNLGAVSAAPFGSSAILPISWAYIKMMGPKGLRKATQVAILNANYMSKRLEKYYKTLYKGGTGLIAHEFILDIRDFKKTANVEAVDIAKRLMDYGFHAPTMSWPVTGTLMIEPTESEDKTELDRFCDSLILIRKEIADIEEGKLDIAQNPLKMAPHTQEQVITTEWNRAYSRELAAFPAPFVKGGNKIWPSVGRIDDIYGDKNLFCTCPPILPEQ</sequence>
<keyword evidence="3 7" id="KW-0663">Pyridoxal phosphate</keyword>
<feature type="domain" description="Glycine cleavage system P-protein N-terminal" evidence="9">
    <location>
        <begin position="49"/>
        <end position="472"/>
    </location>
</feature>
<comment type="function">
    <text evidence="8">The glycine cleavage system catalyzes the degradation of glycine.</text>
</comment>
<evidence type="ECO:0000256" key="8">
    <source>
        <dbReference type="RuleBase" id="RU364056"/>
    </source>
</evidence>
<evidence type="ECO:0000259" key="10">
    <source>
        <dbReference type="Pfam" id="PF21478"/>
    </source>
</evidence>
<dbReference type="Pfam" id="PF02347">
    <property type="entry name" value="GDC-P"/>
    <property type="match status" value="1"/>
</dbReference>
<protein>
    <recommendedName>
        <fullName evidence="8">Glycine cleavage system P protein</fullName>
        <ecNumber evidence="8">1.4.4.2</ecNumber>
    </recommendedName>
</protein>
<dbReference type="EMBL" id="QOIP01000011">
    <property type="protein sequence ID" value="RLU16928.1"/>
    <property type="molecule type" value="Genomic_DNA"/>
</dbReference>
<dbReference type="OrthoDB" id="6537869at2759"/>
<dbReference type="NCBIfam" id="TIGR00461">
    <property type="entry name" value="gcvP"/>
    <property type="match status" value="1"/>
</dbReference>
<dbReference type="PANTHER" id="PTHR11773">
    <property type="entry name" value="GLYCINE DEHYDROGENASE, DECARBOXYLATING"/>
    <property type="match status" value="1"/>
</dbReference>
<dbReference type="EC" id="1.4.4.2" evidence="8"/>
<evidence type="ECO:0000256" key="6">
    <source>
        <dbReference type="ARBA" id="ARBA00049026"/>
    </source>
</evidence>
<feature type="domain" description="Glycine dehydrogenase C-terminal" evidence="10">
    <location>
        <begin position="816"/>
        <end position="937"/>
    </location>
</feature>
<keyword evidence="4 8" id="KW-0560">Oxidoreductase</keyword>
<dbReference type="FunFam" id="3.40.640.10:FF:000005">
    <property type="entry name" value="Glycine dehydrogenase (decarboxylating), mitochondrial"/>
    <property type="match status" value="1"/>
</dbReference>
<name>A0A026WCU6_OOCBI</name>
<dbReference type="InterPro" id="IPR015421">
    <property type="entry name" value="PyrdxlP-dep_Trfase_major"/>
</dbReference>
<dbReference type="GO" id="GO:0004375">
    <property type="term" value="F:glycine dehydrogenase (decarboxylating) activity"/>
    <property type="evidence" value="ECO:0007669"/>
    <property type="project" value="UniProtKB-UniRule"/>
</dbReference>
<organism evidence="11 13">
    <name type="scientific">Ooceraea biroi</name>
    <name type="common">Clonal raider ant</name>
    <name type="synonym">Cerapachys biroi</name>
    <dbReference type="NCBI Taxonomy" id="2015173"/>
    <lineage>
        <taxon>Eukaryota</taxon>
        <taxon>Metazoa</taxon>
        <taxon>Ecdysozoa</taxon>
        <taxon>Arthropoda</taxon>
        <taxon>Hexapoda</taxon>
        <taxon>Insecta</taxon>
        <taxon>Pterygota</taxon>
        <taxon>Neoptera</taxon>
        <taxon>Endopterygota</taxon>
        <taxon>Hymenoptera</taxon>
        <taxon>Apocrita</taxon>
        <taxon>Aculeata</taxon>
        <taxon>Formicoidea</taxon>
        <taxon>Formicidae</taxon>
        <taxon>Dorylinae</taxon>
        <taxon>Ooceraea</taxon>
    </lineage>
</organism>
<comment type="subunit">
    <text evidence="5">Homodimer. The glycine cleavage system is composed of four proteins: P, T, L and H.</text>
</comment>
<comment type="cofactor">
    <cofactor evidence="1 7 8">
        <name>pyridoxal 5'-phosphate</name>
        <dbReference type="ChEBI" id="CHEBI:597326"/>
    </cofactor>
</comment>
<dbReference type="PANTHER" id="PTHR11773:SF1">
    <property type="entry name" value="GLYCINE DEHYDROGENASE (DECARBOXYLATING), MITOCHONDRIAL"/>
    <property type="match status" value="1"/>
</dbReference>
<dbReference type="CDD" id="cd00613">
    <property type="entry name" value="GDC-P"/>
    <property type="match status" value="2"/>
</dbReference>
<evidence type="ECO:0000256" key="5">
    <source>
        <dbReference type="ARBA" id="ARBA00046415"/>
    </source>
</evidence>
<comment type="subcellular location">
    <subcellularLocation>
        <location evidence="8">Mitochondrion</location>
    </subcellularLocation>
</comment>
<dbReference type="AlphaFoldDB" id="A0A026WCU6"/>
<comment type="catalytic activity">
    <reaction evidence="6 8">
        <text>N(6)-[(R)-lipoyl]-L-lysyl-[glycine-cleavage complex H protein] + glycine + H(+) = N(6)-[(R)-S(8)-aminomethyldihydrolipoyl]-L-lysyl-[glycine-cleavage complex H protein] + CO2</text>
        <dbReference type="Rhea" id="RHEA:24304"/>
        <dbReference type="Rhea" id="RHEA-COMP:10494"/>
        <dbReference type="Rhea" id="RHEA-COMP:10495"/>
        <dbReference type="ChEBI" id="CHEBI:15378"/>
        <dbReference type="ChEBI" id="CHEBI:16526"/>
        <dbReference type="ChEBI" id="CHEBI:57305"/>
        <dbReference type="ChEBI" id="CHEBI:83099"/>
        <dbReference type="ChEBI" id="CHEBI:83143"/>
        <dbReference type="EC" id="1.4.4.2"/>
    </reaction>
</comment>
<evidence type="ECO:0000256" key="3">
    <source>
        <dbReference type="ARBA" id="ARBA00022898"/>
    </source>
</evidence>
<dbReference type="GO" id="GO:0019464">
    <property type="term" value="P:glycine decarboxylation via glycine cleavage system"/>
    <property type="evidence" value="ECO:0007669"/>
    <property type="project" value="TreeGrafter"/>
</dbReference>
<dbReference type="Proteomes" id="UP000279307">
    <property type="component" value="Chromosome 11"/>
</dbReference>
<evidence type="ECO:0000313" key="11">
    <source>
        <dbReference type="EMBL" id="EZA53887.1"/>
    </source>
</evidence>
<dbReference type="OMA" id="RNLICTC"/>
<dbReference type="InterPro" id="IPR049316">
    <property type="entry name" value="GDC-P_C"/>
</dbReference>
<dbReference type="Pfam" id="PF21478">
    <property type="entry name" value="GcvP2_C"/>
    <property type="match status" value="1"/>
</dbReference>
<reference evidence="12 14" key="2">
    <citation type="journal article" date="2018" name="Genome Res.">
        <title>The genomic architecture and molecular evolution of ant odorant receptors.</title>
        <authorList>
            <person name="McKenzie S.K."/>
            <person name="Kronauer D.J.C."/>
        </authorList>
    </citation>
    <scope>NUCLEOTIDE SEQUENCE [LARGE SCALE GENOMIC DNA]</scope>
    <source>
        <strain evidence="12">Clonal line C1</strain>
    </source>
</reference>
<dbReference type="InterPro" id="IPR015422">
    <property type="entry name" value="PyrdxlP-dep_Trfase_small"/>
</dbReference>
<dbReference type="Gene3D" id="3.40.640.10">
    <property type="entry name" value="Type I PLP-dependent aspartate aminotransferase-like (Major domain)"/>
    <property type="match status" value="2"/>
</dbReference>
<evidence type="ECO:0000313" key="14">
    <source>
        <dbReference type="Proteomes" id="UP000279307"/>
    </source>
</evidence>
<dbReference type="EMBL" id="KK107263">
    <property type="protein sequence ID" value="EZA53887.1"/>
    <property type="molecule type" value="Genomic_DNA"/>
</dbReference>
<evidence type="ECO:0000256" key="4">
    <source>
        <dbReference type="ARBA" id="ARBA00023002"/>
    </source>
</evidence>
<dbReference type="FunFam" id="3.90.1150.10:FF:000153">
    <property type="entry name" value="Glycine dehydrogenase (decarboxylating)"/>
    <property type="match status" value="1"/>
</dbReference>
<dbReference type="GO" id="GO:0030170">
    <property type="term" value="F:pyridoxal phosphate binding"/>
    <property type="evidence" value="ECO:0007669"/>
    <property type="project" value="TreeGrafter"/>
</dbReference>
<dbReference type="InterPro" id="IPR049315">
    <property type="entry name" value="GDC-P_N"/>
</dbReference>
<dbReference type="InterPro" id="IPR003437">
    <property type="entry name" value="GcvP"/>
</dbReference>
<keyword evidence="8" id="KW-0496">Mitochondrion</keyword>
<reference evidence="12" key="3">
    <citation type="submission" date="2018-07" db="EMBL/GenBank/DDBJ databases">
        <authorList>
            <person name="Mckenzie S.K."/>
            <person name="Kronauer D.J.C."/>
        </authorList>
    </citation>
    <scope>NUCLEOTIDE SEQUENCE</scope>
    <source>
        <strain evidence="12">Clonal line C1</strain>
    </source>
</reference>
<dbReference type="GO" id="GO:0005739">
    <property type="term" value="C:mitochondrion"/>
    <property type="evidence" value="ECO:0007669"/>
    <property type="project" value="UniProtKB-SubCell"/>
</dbReference>
<dbReference type="Proteomes" id="UP000053097">
    <property type="component" value="Unassembled WGS sequence"/>
</dbReference>
<proteinExistence type="inferred from homology"/>
<dbReference type="HAMAP" id="MF_00711">
    <property type="entry name" value="GcvP"/>
    <property type="match status" value="1"/>
</dbReference>
<evidence type="ECO:0000256" key="1">
    <source>
        <dbReference type="ARBA" id="ARBA00001933"/>
    </source>
</evidence>
<keyword evidence="8" id="KW-0809">Transit peptide</keyword>
<dbReference type="FunFam" id="3.90.1150.10:FF:000025">
    <property type="entry name" value="Glycine cleavage system P protein"/>
    <property type="match status" value="1"/>
</dbReference>
<dbReference type="InterPro" id="IPR015424">
    <property type="entry name" value="PyrdxlP-dep_Trfase"/>
</dbReference>
<evidence type="ECO:0000259" key="9">
    <source>
        <dbReference type="Pfam" id="PF02347"/>
    </source>
</evidence>
<reference evidence="11 13" key="1">
    <citation type="journal article" date="2014" name="Curr. Biol.">
        <title>The genome of the clonal raider ant Cerapachys biroi.</title>
        <authorList>
            <person name="Oxley P.R."/>
            <person name="Ji L."/>
            <person name="Fetter-Pruneda I."/>
            <person name="McKenzie S.K."/>
            <person name="Li C."/>
            <person name="Hu H."/>
            <person name="Zhang G."/>
            <person name="Kronauer D.J."/>
        </authorList>
    </citation>
    <scope>NUCLEOTIDE SEQUENCE [LARGE SCALE GENOMIC DNA]</scope>
</reference>
<evidence type="ECO:0000256" key="2">
    <source>
        <dbReference type="ARBA" id="ARBA00010756"/>
    </source>
</evidence>
<feature type="modified residue" description="N6-(pyridoxal phosphate)lysine" evidence="7">
    <location>
        <position position="739"/>
    </location>
</feature>
<dbReference type="NCBIfam" id="NF003346">
    <property type="entry name" value="PRK04366.1"/>
    <property type="match status" value="1"/>
</dbReference>
<keyword evidence="13" id="KW-1185">Reference proteome</keyword>
<dbReference type="NCBIfam" id="NF001696">
    <property type="entry name" value="PRK00451.1"/>
    <property type="match status" value="1"/>
</dbReference>
<evidence type="ECO:0000313" key="12">
    <source>
        <dbReference type="EMBL" id="RLU16928.1"/>
    </source>
</evidence>
<dbReference type="FunFam" id="3.40.640.10:FF:000007">
    <property type="entry name" value="glycine dehydrogenase (Decarboxylating), mitochondrial"/>
    <property type="match status" value="1"/>
</dbReference>
<gene>
    <name evidence="12" type="ORF">DMN91_010997</name>
    <name evidence="11" type="ORF">X777_06590</name>
</gene>
<dbReference type="Gene3D" id="3.90.1150.10">
    <property type="entry name" value="Aspartate Aminotransferase, domain 1"/>
    <property type="match status" value="2"/>
</dbReference>
<comment type="similarity">
    <text evidence="2 8">Belongs to the GcvP family.</text>
</comment>